<dbReference type="EMBL" id="KN832879">
    <property type="protein sequence ID" value="KIM99380.1"/>
    <property type="molecule type" value="Genomic_DNA"/>
</dbReference>
<sequence length="381" mass="42692">MTTPGRTHIAWQTDTAHIRELISYINFLEAKLSYLQHHHDYCNIWITSPPLASASFPYLPPDIVAASDETDNESHIYQMVSSPPTPSFVSPTTTEPSAKAFKNNPRWKQVIDQITKGWDKSSSWIEKREAFELNSIEQNKYALTAILGLQKNFPLNLARDESLLSVSRAGMNSTDSMVTLITLAQQYALDSKISHRNTPLGVQVHTFRELVFASICVVMEHQGVPIDTINELMRICISSSGSANLYRLRRGALWINRVISSTMMKKMGWGHGSTEFFLLSGRPVCQYGLLWEACLHSFPYLCSQLAQINYTVEVPTTNPDWIPFSIPLIIKQLVGDTLSLEQISMALDYDIGMKLVDRNNYSNMPAKTAPAATATCAVTII</sequence>
<evidence type="ECO:0000313" key="1">
    <source>
        <dbReference type="EMBL" id="KIM99380.1"/>
    </source>
</evidence>
<reference evidence="2" key="2">
    <citation type="submission" date="2015-01" db="EMBL/GenBank/DDBJ databases">
        <title>Evolutionary Origins and Diversification of the Mycorrhizal Mutualists.</title>
        <authorList>
            <consortium name="DOE Joint Genome Institute"/>
            <consortium name="Mycorrhizal Genomics Consortium"/>
            <person name="Kohler A."/>
            <person name="Kuo A."/>
            <person name="Nagy L.G."/>
            <person name="Floudas D."/>
            <person name="Copeland A."/>
            <person name="Barry K.W."/>
            <person name="Cichocki N."/>
            <person name="Veneault-Fourrey C."/>
            <person name="LaButti K."/>
            <person name="Lindquist E.A."/>
            <person name="Lipzen A."/>
            <person name="Lundell T."/>
            <person name="Morin E."/>
            <person name="Murat C."/>
            <person name="Riley R."/>
            <person name="Ohm R."/>
            <person name="Sun H."/>
            <person name="Tunlid A."/>
            <person name="Henrissat B."/>
            <person name="Grigoriev I.V."/>
            <person name="Hibbett D.S."/>
            <person name="Martin F."/>
        </authorList>
    </citation>
    <scope>NUCLEOTIDE SEQUENCE [LARGE SCALE GENOMIC DNA]</scope>
    <source>
        <strain evidence="2">Zn</strain>
    </source>
</reference>
<dbReference type="OrthoDB" id="3882355at2759"/>
<keyword evidence="2" id="KW-1185">Reference proteome</keyword>
<evidence type="ECO:0000313" key="2">
    <source>
        <dbReference type="Proteomes" id="UP000054321"/>
    </source>
</evidence>
<dbReference type="AlphaFoldDB" id="A0A0C3GTJ3"/>
<dbReference type="STRING" id="913774.A0A0C3GTJ3"/>
<dbReference type="HOGENOM" id="CLU_054613_0_0_1"/>
<name>A0A0C3GTJ3_OIDMZ</name>
<dbReference type="Proteomes" id="UP000054321">
    <property type="component" value="Unassembled WGS sequence"/>
</dbReference>
<organism evidence="1 2">
    <name type="scientific">Oidiodendron maius (strain Zn)</name>
    <dbReference type="NCBI Taxonomy" id="913774"/>
    <lineage>
        <taxon>Eukaryota</taxon>
        <taxon>Fungi</taxon>
        <taxon>Dikarya</taxon>
        <taxon>Ascomycota</taxon>
        <taxon>Pezizomycotina</taxon>
        <taxon>Leotiomycetes</taxon>
        <taxon>Leotiomycetes incertae sedis</taxon>
        <taxon>Myxotrichaceae</taxon>
        <taxon>Oidiodendron</taxon>
    </lineage>
</organism>
<proteinExistence type="predicted"/>
<accession>A0A0C3GTJ3</accession>
<reference evidence="1 2" key="1">
    <citation type="submission" date="2014-04" db="EMBL/GenBank/DDBJ databases">
        <authorList>
            <consortium name="DOE Joint Genome Institute"/>
            <person name="Kuo A."/>
            <person name="Martino E."/>
            <person name="Perotto S."/>
            <person name="Kohler A."/>
            <person name="Nagy L.G."/>
            <person name="Floudas D."/>
            <person name="Copeland A."/>
            <person name="Barry K.W."/>
            <person name="Cichocki N."/>
            <person name="Veneault-Fourrey C."/>
            <person name="LaButti K."/>
            <person name="Lindquist E.A."/>
            <person name="Lipzen A."/>
            <person name="Lundell T."/>
            <person name="Morin E."/>
            <person name="Murat C."/>
            <person name="Sun H."/>
            <person name="Tunlid A."/>
            <person name="Henrissat B."/>
            <person name="Grigoriev I.V."/>
            <person name="Hibbett D.S."/>
            <person name="Martin F."/>
            <person name="Nordberg H.P."/>
            <person name="Cantor M.N."/>
            <person name="Hua S.X."/>
        </authorList>
    </citation>
    <scope>NUCLEOTIDE SEQUENCE [LARGE SCALE GENOMIC DNA]</scope>
    <source>
        <strain evidence="1 2">Zn</strain>
    </source>
</reference>
<dbReference type="InParanoid" id="A0A0C3GTJ3"/>
<gene>
    <name evidence="1" type="ORF">OIDMADRAFT_56517</name>
</gene>
<protein>
    <submittedName>
        <fullName evidence="1">Uncharacterized protein</fullName>
    </submittedName>
</protein>